<evidence type="ECO:0000313" key="1">
    <source>
        <dbReference type="EMBL" id="QKJ65371.1"/>
    </source>
</evidence>
<accession>A0A6M8SL44</accession>
<organism evidence="1 2">
    <name type="scientific">Deefgea piscis</name>
    <dbReference type="NCBI Taxonomy" id="2739061"/>
    <lineage>
        <taxon>Bacteria</taxon>
        <taxon>Pseudomonadati</taxon>
        <taxon>Pseudomonadota</taxon>
        <taxon>Betaproteobacteria</taxon>
        <taxon>Neisseriales</taxon>
        <taxon>Chitinibacteraceae</taxon>
        <taxon>Deefgea</taxon>
    </lineage>
</organism>
<gene>
    <name evidence="1" type="ORF">HQN60_00665</name>
</gene>
<dbReference type="EMBL" id="CP054143">
    <property type="protein sequence ID" value="QKJ65371.1"/>
    <property type="molecule type" value="Genomic_DNA"/>
</dbReference>
<dbReference type="Proteomes" id="UP000504844">
    <property type="component" value="Chromosome"/>
</dbReference>
<dbReference type="Gene3D" id="3.30.450.20">
    <property type="entry name" value="PAS domain"/>
    <property type="match status" value="1"/>
</dbReference>
<evidence type="ECO:0000313" key="2">
    <source>
        <dbReference type="Proteomes" id="UP000504844"/>
    </source>
</evidence>
<reference evidence="1 2" key="1">
    <citation type="submission" date="2020-05" db="EMBL/GenBank/DDBJ databases">
        <title>Complete genome sequence of Deefgea sp. D17.</title>
        <authorList>
            <person name="Bae J.-W."/>
            <person name="Han J.E."/>
        </authorList>
    </citation>
    <scope>NUCLEOTIDE SEQUENCE [LARGE SCALE GENOMIC DNA]</scope>
    <source>
        <strain evidence="1 2">D17</strain>
    </source>
</reference>
<dbReference type="CDD" id="cd18773">
    <property type="entry name" value="PDC1_HK_sensor"/>
    <property type="match status" value="1"/>
</dbReference>
<dbReference type="RefSeq" id="WP_173531881.1">
    <property type="nucleotide sequence ID" value="NZ_CP054143.1"/>
</dbReference>
<proteinExistence type="predicted"/>
<dbReference type="AlphaFoldDB" id="A0A6M8SL44"/>
<sequence>MKNVRFLAASMLGIVFLFFTASLYANEFVMTPAIQSQLDKQKALIATWAANPIIEHAVEKQNQIGPIPGMDKAKWKLIRRSDPLITEFQTNAAGQYLKSMQAKSKLAISEAFLSADKGEKVAFIEKTSSYIHQGQAKFDVPFTTGKAWQGKPEFDESTQTYALQIAVPVLSAGKPIGVLVVGINLSQLEKLAN</sequence>
<name>A0A6M8SL44_9NEIS</name>
<protein>
    <submittedName>
        <fullName evidence="1">Cache domain-containing protein</fullName>
    </submittedName>
</protein>
<dbReference type="KEGG" id="dee:HQN60_00665"/>
<keyword evidence="2" id="KW-1185">Reference proteome</keyword>